<name>A0AAW0R4C4_9PEZI</name>
<comment type="caution">
    <text evidence="2">The sequence shown here is derived from an EMBL/GenBank/DDBJ whole genome shotgun (WGS) entry which is preliminary data.</text>
</comment>
<sequence>MPEEQATREPPERPRSFGIGGAGNIRTRADATLHDLVPVSSPEKKEERPRRRSSVFSSSSFAEGERRRSKLVDNMKGVFRRSSTKELEQEDDN</sequence>
<protein>
    <submittedName>
        <fullName evidence="2">Uncharacterized protein</fullName>
    </submittedName>
</protein>
<feature type="region of interest" description="Disordered" evidence="1">
    <location>
        <begin position="1"/>
        <end position="93"/>
    </location>
</feature>
<reference evidence="2 3" key="1">
    <citation type="submission" date="2023-01" db="EMBL/GenBank/DDBJ databases">
        <title>Analysis of 21 Apiospora genomes using comparative genomics revels a genus with tremendous synthesis potential of carbohydrate active enzymes and secondary metabolites.</title>
        <authorList>
            <person name="Sorensen T."/>
        </authorList>
    </citation>
    <scope>NUCLEOTIDE SEQUENCE [LARGE SCALE GENOMIC DNA]</scope>
    <source>
        <strain evidence="2 3">CBS 117206</strain>
    </source>
</reference>
<dbReference type="EMBL" id="JAQQWP010000003">
    <property type="protein sequence ID" value="KAK8123833.1"/>
    <property type="molecule type" value="Genomic_DNA"/>
</dbReference>
<evidence type="ECO:0000313" key="3">
    <source>
        <dbReference type="Proteomes" id="UP001392437"/>
    </source>
</evidence>
<dbReference type="AlphaFoldDB" id="A0AAW0R4C4"/>
<dbReference type="Proteomes" id="UP001392437">
    <property type="component" value="Unassembled WGS sequence"/>
</dbReference>
<proteinExistence type="predicted"/>
<evidence type="ECO:0000313" key="2">
    <source>
        <dbReference type="EMBL" id="KAK8123833.1"/>
    </source>
</evidence>
<evidence type="ECO:0000256" key="1">
    <source>
        <dbReference type="SAM" id="MobiDB-lite"/>
    </source>
</evidence>
<feature type="compositionally biased region" description="Basic and acidic residues" evidence="1">
    <location>
        <begin position="1"/>
        <end position="15"/>
    </location>
</feature>
<accession>A0AAW0R4C4</accession>
<organism evidence="2 3">
    <name type="scientific">Apiospora kogelbergensis</name>
    <dbReference type="NCBI Taxonomy" id="1337665"/>
    <lineage>
        <taxon>Eukaryota</taxon>
        <taxon>Fungi</taxon>
        <taxon>Dikarya</taxon>
        <taxon>Ascomycota</taxon>
        <taxon>Pezizomycotina</taxon>
        <taxon>Sordariomycetes</taxon>
        <taxon>Xylariomycetidae</taxon>
        <taxon>Amphisphaeriales</taxon>
        <taxon>Apiosporaceae</taxon>
        <taxon>Apiospora</taxon>
    </lineage>
</organism>
<keyword evidence="3" id="KW-1185">Reference proteome</keyword>
<gene>
    <name evidence="2" type="ORF">PG999_003751</name>
</gene>
<feature type="compositionally biased region" description="Basic and acidic residues" evidence="1">
    <location>
        <begin position="63"/>
        <end position="73"/>
    </location>
</feature>